<dbReference type="GO" id="GO:0016757">
    <property type="term" value="F:glycosyltransferase activity"/>
    <property type="evidence" value="ECO:0007669"/>
    <property type="project" value="UniProtKB-KW"/>
</dbReference>
<dbReference type="PROSITE" id="PS50222">
    <property type="entry name" value="EF_HAND_2"/>
    <property type="match status" value="1"/>
</dbReference>
<proteinExistence type="predicted"/>
<accession>A0A813LM47</accession>
<gene>
    <name evidence="8" type="ORF">PGLA2088_LOCUS46768</name>
</gene>
<evidence type="ECO:0000256" key="1">
    <source>
        <dbReference type="ARBA" id="ARBA00004123"/>
    </source>
</evidence>
<reference evidence="8" key="1">
    <citation type="submission" date="2021-02" db="EMBL/GenBank/DDBJ databases">
        <authorList>
            <person name="Dougan E. K."/>
            <person name="Rhodes N."/>
            <person name="Thang M."/>
            <person name="Chan C."/>
        </authorList>
    </citation>
    <scope>NUCLEOTIDE SEQUENCE</scope>
</reference>
<evidence type="ECO:0000256" key="6">
    <source>
        <dbReference type="ARBA" id="ARBA00023242"/>
    </source>
</evidence>
<organism evidence="8 9">
    <name type="scientific">Polarella glacialis</name>
    <name type="common">Dinoflagellate</name>
    <dbReference type="NCBI Taxonomy" id="89957"/>
    <lineage>
        <taxon>Eukaryota</taxon>
        <taxon>Sar</taxon>
        <taxon>Alveolata</taxon>
        <taxon>Dinophyceae</taxon>
        <taxon>Suessiales</taxon>
        <taxon>Suessiaceae</taxon>
        <taxon>Polarella</taxon>
    </lineage>
</organism>
<sequence length="581" mass="64873">MDGDSLLSDESSFDQLHSIFEAMSGGKKSFDFKAFSKFALQACEAKTPRSNKMMDIFNLIDADGNGYVSKLELVASMQSNAAVDEFMTPGVDSSTVMDDEAMFEKVDALFEAIAGGKKRMQFSDFERYYRKTVTAAQPRPPSDVNRQNTRIFIIGPGFGNQINPRQSQMIENSGYQVKWCFTIPNPEQPNFPVEPYLDQIKAEMDAFRPHVVAAASKGGVYVIGLWHRRYWRGPTLMLNAHPMCTKLPQDMQVVIASGSNDEVYPNTRANLEELMATGPPNKCFLYYTANSGHLQSGQLSRVGDYHNMESLINHDVLPRLIDATLCPQGPEVHFLRTWRERLVEERIQAELWLGYSPEQVTRLWSTSGEEQGNHLFDVQPGTMEYRHVCAAFKALPKETQAYILSPPEVWAAVRPLRVQRVENALQGEGSWRPYYKSLCRSLEDQGVEFEPGTHTAWAFHGCDSNALESIINNPVAGFQPLASGTRSATLWGSGTYFARDAKYVADGGFCGQPAKDGTRRCMMCLLITGMPCLGDPNQKGVLPFRNKPHRYNCSVDCLASPEVFIVQHTGAAVPAYVITFA</sequence>
<dbReference type="SUPFAM" id="SSF56399">
    <property type="entry name" value="ADP-ribosylation"/>
    <property type="match status" value="1"/>
</dbReference>
<dbReference type="GO" id="GO:0005509">
    <property type="term" value="F:calcium ion binding"/>
    <property type="evidence" value="ECO:0007669"/>
    <property type="project" value="InterPro"/>
</dbReference>
<dbReference type="InterPro" id="IPR002048">
    <property type="entry name" value="EF_hand_dom"/>
</dbReference>
<dbReference type="Proteomes" id="UP000626109">
    <property type="component" value="Unassembled WGS sequence"/>
</dbReference>
<evidence type="ECO:0000313" key="9">
    <source>
        <dbReference type="Proteomes" id="UP000626109"/>
    </source>
</evidence>
<evidence type="ECO:0000256" key="3">
    <source>
        <dbReference type="ARBA" id="ARBA00022679"/>
    </source>
</evidence>
<comment type="subcellular location">
    <subcellularLocation>
        <location evidence="1">Nucleus</location>
    </subcellularLocation>
</comment>
<dbReference type="EMBL" id="CAJNNW010036303">
    <property type="protein sequence ID" value="CAE8733261.1"/>
    <property type="molecule type" value="Genomic_DNA"/>
</dbReference>
<evidence type="ECO:0000259" key="7">
    <source>
        <dbReference type="PROSITE" id="PS50222"/>
    </source>
</evidence>
<name>A0A813LM47_POLGL</name>
<dbReference type="Gene3D" id="3.90.228.10">
    <property type="match status" value="1"/>
</dbReference>
<dbReference type="SUPFAM" id="SSF47473">
    <property type="entry name" value="EF-hand"/>
    <property type="match status" value="1"/>
</dbReference>
<dbReference type="PANTHER" id="PTHR14453">
    <property type="entry name" value="PARP/ZINC FINGER CCCH TYPE DOMAIN CONTAINING PROTEIN"/>
    <property type="match status" value="1"/>
</dbReference>
<keyword evidence="4" id="KW-0106">Calcium</keyword>
<protein>
    <recommendedName>
        <fullName evidence="7">EF-hand domain-containing protein</fullName>
    </recommendedName>
</protein>
<dbReference type="GO" id="GO:0003714">
    <property type="term" value="F:transcription corepressor activity"/>
    <property type="evidence" value="ECO:0007669"/>
    <property type="project" value="TreeGrafter"/>
</dbReference>
<dbReference type="InterPro" id="IPR052056">
    <property type="entry name" value="Mono-ARTD/PARP"/>
</dbReference>
<dbReference type="InterPro" id="IPR018247">
    <property type="entry name" value="EF_Hand_1_Ca_BS"/>
</dbReference>
<keyword evidence="3" id="KW-0808">Transferase</keyword>
<dbReference type="AlphaFoldDB" id="A0A813LM47"/>
<evidence type="ECO:0000313" key="8">
    <source>
        <dbReference type="EMBL" id="CAE8733261.1"/>
    </source>
</evidence>
<feature type="domain" description="EF-hand" evidence="7">
    <location>
        <begin position="48"/>
        <end position="83"/>
    </location>
</feature>
<dbReference type="PROSITE" id="PS00018">
    <property type="entry name" value="EF_HAND_1"/>
    <property type="match status" value="1"/>
</dbReference>
<dbReference type="GO" id="GO:0010629">
    <property type="term" value="P:negative regulation of gene expression"/>
    <property type="evidence" value="ECO:0007669"/>
    <property type="project" value="TreeGrafter"/>
</dbReference>
<keyword evidence="2" id="KW-0328">Glycosyltransferase</keyword>
<dbReference type="GO" id="GO:0005737">
    <property type="term" value="C:cytoplasm"/>
    <property type="evidence" value="ECO:0007669"/>
    <property type="project" value="TreeGrafter"/>
</dbReference>
<evidence type="ECO:0000256" key="2">
    <source>
        <dbReference type="ARBA" id="ARBA00022676"/>
    </source>
</evidence>
<evidence type="ECO:0000256" key="5">
    <source>
        <dbReference type="ARBA" id="ARBA00023027"/>
    </source>
</evidence>
<dbReference type="Gene3D" id="1.10.238.10">
    <property type="entry name" value="EF-hand"/>
    <property type="match status" value="1"/>
</dbReference>
<keyword evidence="5" id="KW-0520">NAD</keyword>
<keyword evidence="6" id="KW-0539">Nucleus</keyword>
<evidence type="ECO:0000256" key="4">
    <source>
        <dbReference type="ARBA" id="ARBA00022837"/>
    </source>
</evidence>
<dbReference type="PANTHER" id="PTHR14453:SF67">
    <property type="entry name" value="POLY [ADP-RIBOSE] POLYMERASE"/>
    <property type="match status" value="1"/>
</dbReference>
<dbReference type="GO" id="GO:0005634">
    <property type="term" value="C:nucleus"/>
    <property type="evidence" value="ECO:0007669"/>
    <property type="project" value="UniProtKB-SubCell"/>
</dbReference>
<dbReference type="InterPro" id="IPR011992">
    <property type="entry name" value="EF-hand-dom_pair"/>
</dbReference>
<comment type="caution">
    <text evidence="8">The sequence shown here is derived from an EMBL/GenBank/DDBJ whole genome shotgun (WGS) entry which is preliminary data.</text>
</comment>